<organism evidence="3 4">
    <name type="scientific">Paraconexibacter antarcticus</name>
    <dbReference type="NCBI Taxonomy" id="2949664"/>
    <lineage>
        <taxon>Bacteria</taxon>
        <taxon>Bacillati</taxon>
        <taxon>Actinomycetota</taxon>
        <taxon>Thermoleophilia</taxon>
        <taxon>Solirubrobacterales</taxon>
        <taxon>Paraconexibacteraceae</taxon>
        <taxon>Paraconexibacter</taxon>
    </lineage>
</organism>
<feature type="transmembrane region" description="Helical" evidence="1">
    <location>
        <begin position="287"/>
        <end position="307"/>
    </location>
</feature>
<dbReference type="Pfam" id="PF07584">
    <property type="entry name" value="BatA"/>
    <property type="match status" value="1"/>
</dbReference>
<dbReference type="RefSeq" id="WP_254571596.1">
    <property type="nucleotide sequence ID" value="NZ_CP098502.1"/>
</dbReference>
<protein>
    <submittedName>
        <fullName evidence="3">VWA domain-containing protein</fullName>
    </submittedName>
</protein>
<evidence type="ECO:0000313" key="4">
    <source>
        <dbReference type="Proteomes" id="UP001056035"/>
    </source>
</evidence>
<proteinExistence type="predicted"/>
<feature type="domain" description="VWFA" evidence="2">
    <location>
        <begin position="87"/>
        <end position="274"/>
    </location>
</feature>
<dbReference type="InterPro" id="IPR024163">
    <property type="entry name" value="Aerotolerance_reg_N"/>
</dbReference>
<feature type="transmembrane region" description="Helical" evidence="1">
    <location>
        <begin position="52"/>
        <end position="73"/>
    </location>
</feature>
<keyword evidence="1" id="KW-1133">Transmembrane helix</keyword>
<dbReference type="InterPro" id="IPR002035">
    <property type="entry name" value="VWF_A"/>
</dbReference>
<keyword evidence="4" id="KW-1185">Reference proteome</keyword>
<dbReference type="PROSITE" id="PS50234">
    <property type="entry name" value="VWFA"/>
    <property type="match status" value="1"/>
</dbReference>
<dbReference type="Proteomes" id="UP001056035">
    <property type="component" value="Chromosome"/>
</dbReference>
<keyword evidence="1" id="KW-0472">Membrane</keyword>
<dbReference type="PANTHER" id="PTHR37464:SF1">
    <property type="entry name" value="BLL2463 PROTEIN"/>
    <property type="match status" value="1"/>
</dbReference>
<evidence type="ECO:0000313" key="3">
    <source>
        <dbReference type="EMBL" id="UTI64904.1"/>
    </source>
</evidence>
<keyword evidence="1" id="KW-0812">Transmembrane</keyword>
<dbReference type="Pfam" id="PF00092">
    <property type="entry name" value="VWA"/>
    <property type="match status" value="1"/>
</dbReference>
<dbReference type="PANTHER" id="PTHR37464">
    <property type="entry name" value="BLL2463 PROTEIN"/>
    <property type="match status" value="1"/>
</dbReference>
<evidence type="ECO:0000259" key="2">
    <source>
        <dbReference type="PROSITE" id="PS50234"/>
    </source>
</evidence>
<gene>
    <name evidence="3" type="ORF">NBH00_01545</name>
</gene>
<name>A0ABY5DVE9_9ACTN</name>
<evidence type="ECO:0000256" key="1">
    <source>
        <dbReference type="SAM" id="Phobius"/>
    </source>
</evidence>
<accession>A0ABY5DVE9</accession>
<dbReference type="Gene3D" id="3.40.50.410">
    <property type="entry name" value="von Willebrand factor, type A domain"/>
    <property type="match status" value="1"/>
</dbReference>
<dbReference type="SMART" id="SM00327">
    <property type="entry name" value="VWA"/>
    <property type="match status" value="1"/>
</dbReference>
<dbReference type="SUPFAM" id="SSF53300">
    <property type="entry name" value="vWA-like"/>
    <property type="match status" value="1"/>
</dbReference>
<reference evidence="3 4" key="1">
    <citation type="submission" date="2022-06" db="EMBL/GenBank/DDBJ databases">
        <title>Paraconexibacter antarcticus.</title>
        <authorList>
            <person name="Kim C.S."/>
        </authorList>
    </citation>
    <scope>NUCLEOTIDE SEQUENCE [LARGE SCALE GENOMIC DNA]</scope>
    <source>
        <strain evidence="3 4">02-257</strain>
    </source>
</reference>
<dbReference type="InterPro" id="IPR036465">
    <property type="entry name" value="vWFA_dom_sf"/>
</dbReference>
<sequence>MTFATPIALLGLLAIPALALLMASRSRRRDRFAMRFPAAASLARAANPQEAYWRWLPSAVALAALAALVVAAAHPKHTVRVALQEASIMLVTDHSGSMAANDVTPDRLTAAKNAATSFVDKLPSGVKVGIVAYSAEPDDVEAPSTNHAVTKAAIARQVANGGTATGDALAVALGLLRPKKTTRTPAAIVLLSDGTTTQGSDPVDVARQAKAMNVPVYTVALGSADATVPNPDPFGPPLPAVPDPEGMRQIADASGGRAFTAQDAGRLGSIYQALGSQLGSKPVTRDAVGYPLGAGLLLLIAAGGLAARRRAM</sequence>
<dbReference type="EMBL" id="CP098502">
    <property type="protein sequence ID" value="UTI64904.1"/>
    <property type="molecule type" value="Genomic_DNA"/>
</dbReference>